<evidence type="ECO:0000256" key="4">
    <source>
        <dbReference type="ARBA" id="ARBA00023163"/>
    </source>
</evidence>
<proteinExistence type="predicted"/>
<comment type="subcellular location">
    <subcellularLocation>
        <location evidence="1">Nucleus</location>
    </subcellularLocation>
</comment>
<evidence type="ECO:0000313" key="8">
    <source>
        <dbReference type="Proteomes" id="UP000264353"/>
    </source>
</evidence>
<keyword evidence="4" id="KW-0804">Transcription</keyword>
<dbReference type="Proteomes" id="UP000264353">
    <property type="component" value="Chromosome A8"/>
</dbReference>
<accession>A0A397YNI4</accession>
<feature type="domain" description="NAC" evidence="6">
    <location>
        <begin position="24"/>
        <end position="182"/>
    </location>
</feature>
<dbReference type="InterPro" id="IPR003441">
    <property type="entry name" value="NAC-dom"/>
</dbReference>
<dbReference type="PANTHER" id="PTHR31744:SF77">
    <property type="entry name" value="PROTEIN FEZ"/>
    <property type="match status" value="1"/>
</dbReference>
<dbReference type="InterPro" id="IPR036093">
    <property type="entry name" value="NAC_dom_sf"/>
</dbReference>
<keyword evidence="5" id="KW-0539">Nucleus</keyword>
<reference evidence="7 8" key="1">
    <citation type="submission" date="2018-06" db="EMBL/GenBank/DDBJ databases">
        <title>WGS assembly of Brassica rapa FPsc.</title>
        <authorList>
            <person name="Bowman J."/>
            <person name="Kohchi T."/>
            <person name="Yamato K."/>
            <person name="Jenkins J."/>
            <person name="Shu S."/>
            <person name="Ishizaki K."/>
            <person name="Yamaoka S."/>
            <person name="Nishihama R."/>
            <person name="Nakamura Y."/>
            <person name="Berger F."/>
            <person name="Adam C."/>
            <person name="Aki S."/>
            <person name="Althoff F."/>
            <person name="Araki T."/>
            <person name="Arteaga-Vazquez M."/>
            <person name="Balasubrmanian S."/>
            <person name="Bauer D."/>
            <person name="Boehm C."/>
            <person name="Briginshaw L."/>
            <person name="Caballero-Perez J."/>
            <person name="Catarino B."/>
            <person name="Chen F."/>
            <person name="Chiyoda S."/>
            <person name="Chovatia M."/>
            <person name="Davies K."/>
            <person name="Delmans M."/>
            <person name="Demura T."/>
            <person name="Dierschke T."/>
            <person name="Dolan L."/>
            <person name="Dorantes-Acosta A."/>
            <person name="Eklund D."/>
            <person name="Florent S."/>
            <person name="Flores-Sandoval E."/>
            <person name="Fujiyama A."/>
            <person name="Fukuzawa H."/>
            <person name="Galik B."/>
            <person name="Grimanelli D."/>
            <person name="Grimwood J."/>
            <person name="Grossniklaus U."/>
            <person name="Hamada T."/>
            <person name="Haseloff J."/>
            <person name="Hetherington A."/>
            <person name="Higo A."/>
            <person name="Hirakawa Y."/>
            <person name="Hundley H."/>
            <person name="Ikeda Y."/>
            <person name="Inoue K."/>
            <person name="Inoue S."/>
            <person name="Ishida S."/>
            <person name="Jia Q."/>
            <person name="Kakita M."/>
            <person name="Kanazawa T."/>
            <person name="Kawai Y."/>
            <person name="Kawashima T."/>
            <person name="Kennedy M."/>
            <person name="Kinose K."/>
            <person name="Kinoshita T."/>
            <person name="Kohara Y."/>
            <person name="Koide E."/>
            <person name="Komatsu K."/>
            <person name="Kopischke S."/>
            <person name="Kubo M."/>
            <person name="Kyozuka J."/>
            <person name="Lagercrantz U."/>
            <person name="Lin S."/>
            <person name="Lindquist E."/>
            <person name="Lipzen A."/>
            <person name="Lu C."/>
            <person name="Luna E."/>
            <person name="Martienssen R."/>
            <person name="Minamino N."/>
            <person name="Mizutani M."/>
            <person name="Mizutani M."/>
            <person name="Mochizuki N."/>
            <person name="Monte I."/>
            <person name="Mosher R."/>
            <person name="Nagasaki H."/>
            <person name="Nakagami H."/>
            <person name="Naramoto S."/>
            <person name="Nishitani K."/>
            <person name="Ohtani M."/>
            <person name="Okamoto T."/>
            <person name="Okumura M."/>
            <person name="Phillips J."/>
            <person name="Pollak B."/>
            <person name="Reinders A."/>
            <person name="Roevekamp M."/>
            <person name="Sano R."/>
            <person name="Sawa S."/>
            <person name="Schmid M."/>
            <person name="Shirakawa M."/>
            <person name="Solano R."/>
            <person name="Spunde A."/>
            <person name="Suetsugu N."/>
            <person name="Sugano S."/>
            <person name="Sugiyama A."/>
            <person name="Sun R."/>
            <person name="Suzuki Y."/>
            <person name="Takenaka M."/>
            <person name="Takezawa D."/>
            <person name="Tomogane H."/>
            <person name="Tsuzuki M."/>
            <person name="Ueda T."/>
            <person name="Umeda M."/>
            <person name="Ward J."/>
            <person name="Watanabe Y."/>
            <person name="Yazaki K."/>
            <person name="Yokoyama R."/>
            <person name="Yoshitake Y."/>
            <person name="Yotsui I."/>
            <person name="Zachgo S."/>
            <person name="Schmutz J."/>
        </authorList>
    </citation>
    <scope>NUCLEOTIDE SEQUENCE [LARGE SCALE GENOMIC DNA]</scope>
    <source>
        <strain evidence="8">cv. B-3</strain>
    </source>
</reference>
<dbReference type="PROSITE" id="PS51005">
    <property type="entry name" value="NAC"/>
    <property type="match status" value="1"/>
</dbReference>
<dbReference type="PANTHER" id="PTHR31744">
    <property type="entry name" value="PROTEIN CUP-SHAPED COTYLEDON 2-RELATED"/>
    <property type="match status" value="1"/>
</dbReference>
<organism evidence="7 8">
    <name type="scientific">Brassica campestris</name>
    <name type="common">Field mustard</name>
    <dbReference type="NCBI Taxonomy" id="3711"/>
    <lineage>
        <taxon>Eukaryota</taxon>
        <taxon>Viridiplantae</taxon>
        <taxon>Streptophyta</taxon>
        <taxon>Embryophyta</taxon>
        <taxon>Tracheophyta</taxon>
        <taxon>Spermatophyta</taxon>
        <taxon>Magnoliopsida</taxon>
        <taxon>eudicotyledons</taxon>
        <taxon>Gunneridae</taxon>
        <taxon>Pentapetalae</taxon>
        <taxon>rosids</taxon>
        <taxon>malvids</taxon>
        <taxon>Brassicales</taxon>
        <taxon>Brassicaceae</taxon>
        <taxon>Brassiceae</taxon>
        <taxon>Brassica</taxon>
    </lineage>
</organism>
<dbReference type="GO" id="GO:0099402">
    <property type="term" value="P:plant organ development"/>
    <property type="evidence" value="ECO:0007669"/>
    <property type="project" value="UniProtKB-ARBA"/>
</dbReference>
<sequence>MAADPSGKMEERNNDGDHKMEEVLLPGFRFHPTDEELVSFYLKRKIQHNPLSIELIRQLDIYKYDPWDLPKFATGEKEWYFYCPRDRKYRNSSRPNRVTGAGFWKATGTDRPIYSSEGNKCIGLKKSLVFYKGRAAKGVKTDWMMHEFRMPSLSEPSPSSKRFFDSPVSPNDSWAICRIFKKTNTTTLRAMPHSFVSSLPSETSIDTMSLSNTSHFSSEKILKTSSHFQVHHENMSSTTKPSSSPTSHVATINPFSYLDFTSYEKTTNVFNPVSSLDQQYLTNLFLATQETQPQFPRLASSNEFPSFLLNTSSSDSAFLGECTSQIDLSVMLAQEQCPALVSLPQEYQEKGNGEIKSMGGCNEDHHNHCGTLMFDDTGPTVEENHRHHYQDMKHNMTLLESYYSSLSSSNGDLPVCFSTT</sequence>
<evidence type="ECO:0000256" key="2">
    <source>
        <dbReference type="ARBA" id="ARBA00023015"/>
    </source>
</evidence>
<name>A0A397YNI4_BRACM</name>
<evidence type="ECO:0000313" key="7">
    <source>
        <dbReference type="EMBL" id="RID51503.1"/>
    </source>
</evidence>
<dbReference type="AlphaFoldDB" id="A0A397YNI4"/>
<keyword evidence="2" id="KW-0805">Transcription regulation</keyword>
<dbReference type="EMBL" id="CM010635">
    <property type="protein sequence ID" value="RID51503.1"/>
    <property type="molecule type" value="Genomic_DNA"/>
</dbReference>
<evidence type="ECO:0000256" key="1">
    <source>
        <dbReference type="ARBA" id="ARBA00004123"/>
    </source>
</evidence>
<dbReference type="GO" id="GO:0005634">
    <property type="term" value="C:nucleus"/>
    <property type="evidence" value="ECO:0007669"/>
    <property type="project" value="UniProtKB-SubCell"/>
</dbReference>
<dbReference type="GO" id="GO:0006355">
    <property type="term" value="P:regulation of DNA-templated transcription"/>
    <property type="evidence" value="ECO:0007669"/>
    <property type="project" value="InterPro"/>
</dbReference>
<dbReference type="Gene3D" id="2.170.150.80">
    <property type="entry name" value="NAC domain"/>
    <property type="match status" value="1"/>
</dbReference>
<evidence type="ECO:0000259" key="6">
    <source>
        <dbReference type="PROSITE" id="PS51005"/>
    </source>
</evidence>
<protein>
    <recommendedName>
        <fullName evidence="6">NAC domain-containing protein</fullName>
    </recommendedName>
</protein>
<dbReference type="Pfam" id="PF02365">
    <property type="entry name" value="NAM"/>
    <property type="match status" value="1"/>
</dbReference>
<evidence type="ECO:0000256" key="5">
    <source>
        <dbReference type="ARBA" id="ARBA00023242"/>
    </source>
</evidence>
<dbReference type="FunFam" id="2.170.150.80:FF:000007">
    <property type="entry name" value="NAC domain-containing protein 35"/>
    <property type="match status" value="1"/>
</dbReference>
<keyword evidence="3" id="KW-0238">DNA-binding</keyword>
<evidence type="ECO:0000256" key="3">
    <source>
        <dbReference type="ARBA" id="ARBA00023125"/>
    </source>
</evidence>
<dbReference type="GO" id="GO:0003677">
    <property type="term" value="F:DNA binding"/>
    <property type="evidence" value="ECO:0007669"/>
    <property type="project" value="UniProtKB-KW"/>
</dbReference>
<gene>
    <name evidence="7" type="ORF">BRARA_H02160</name>
</gene>
<dbReference type="SUPFAM" id="SSF101941">
    <property type="entry name" value="NAC domain"/>
    <property type="match status" value="1"/>
</dbReference>